<feature type="transmembrane region" description="Helical" evidence="1">
    <location>
        <begin position="260"/>
        <end position="277"/>
    </location>
</feature>
<keyword evidence="1" id="KW-0812">Transmembrane</keyword>
<comment type="caution">
    <text evidence="3">The sequence shown here is derived from an EMBL/GenBank/DDBJ whole genome shotgun (WGS) entry which is preliminary data.</text>
</comment>
<evidence type="ECO:0000259" key="2">
    <source>
        <dbReference type="Pfam" id="PF14344"/>
    </source>
</evidence>
<dbReference type="Pfam" id="PF14344">
    <property type="entry name" value="DUF4397"/>
    <property type="match status" value="1"/>
</dbReference>
<dbReference type="InterPro" id="IPR025510">
    <property type="entry name" value="DUF4397"/>
</dbReference>
<evidence type="ECO:0000313" key="3">
    <source>
        <dbReference type="EMBL" id="MFC3765893.1"/>
    </source>
</evidence>
<name>A0ABV7YP67_9ACTN</name>
<gene>
    <name evidence="3" type="ORF">ACFOUW_34015</name>
</gene>
<feature type="domain" description="DUF4397" evidence="2">
    <location>
        <begin position="40"/>
        <end position="162"/>
    </location>
</feature>
<reference evidence="4" key="1">
    <citation type="journal article" date="2019" name="Int. J. Syst. Evol. Microbiol.">
        <title>The Global Catalogue of Microorganisms (GCM) 10K type strain sequencing project: providing services to taxonomists for standard genome sequencing and annotation.</title>
        <authorList>
            <consortium name="The Broad Institute Genomics Platform"/>
            <consortium name="The Broad Institute Genome Sequencing Center for Infectious Disease"/>
            <person name="Wu L."/>
            <person name="Ma J."/>
        </authorList>
    </citation>
    <scope>NUCLEOTIDE SEQUENCE [LARGE SCALE GENOMIC DNA]</scope>
    <source>
        <strain evidence="4">CGMCC 4.7241</strain>
    </source>
</reference>
<keyword evidence="1" id="KW-1133">Transmembrane helix</keyword>
<dbReference type="RefSeq" id="WP_205121154.1">
    <property type="nucleotide sequence ID" value="NZ_JAFBCM010000001.1"/>
</dbReference>
<keyword evidence="1" id="KW-0472">Membrane</keyword>
<evidence type="ECO:0000256" key="1">
    <source>
        <dbReference type="SAM" id="Phobius"/>
    </source>
</evidence>
<proteinExistence type="predicted"/>
<dbReference type="Proteomes" id="UP001595699">
    <property type="component" value="Unassembled WGS sequence"/>
</dbReference>
<accession>A0ABV7YP67</accession>
<keyword evidence="4" id="KW-1185">Reference proteome</keyword>
<organism evidence="3 4">
    <name type="scientific">Tenggerimyces flavus</name>
    <dbReference type="NCBI Taxonomy" id="1708749"/>
    <lineage>
        <taxon>Bacteria</taxon>
        <taxon>Bacillati</taxon>
        <taxon>Actinomycetota</taxon>
        <taxon>Actinomycetes</taxon>
        <taxon>Propionibacteriales</taxon>
        <taxon>Nocardioidaceae</taxon>
        <taxon>Tenggerimyces</taxon>
    </lineage>
</organism>
<evidence type="ECO:0000313" key="4">
    <source>
        <dbReference type="Proteomes" id="UP001595699"/>
    </source>
</evidence>
<dbReference type="EMBL" id="JBHRZH010000043">
    <property type="protein sequence ID" value="MFC3765893.1"/>
    <property type="molecule type" value="Genomic_DNA"/>
</dbReference>
<protein>
    <submittedName>
        <fullName evidence="3">DUF4397 domain-containing protein</fullName>
    </submittedName>
</protein>
<sequence>MKTATLLVPRKTMVALVVALVALGGLLAFARPAAAATSTYLRLAHLSPDTPQVDVYLSPFGRTSEQKLVLDHVGYGAMSPYQTLQTGYYTVAMRATGADPSTPAVISTDIRLSTSKAYTLAGTGLNKQLSLRLFEDDLTPPAANESRVRVIQAANSAPSINVKTAAGGMLASDTKFATTTGYAAVPAGETSLEIEPIGGTAKASSVPVNLRGGTVLSVLVVNGANGGLTVRTVLDAEGMKQMPVGAVDTGDGFGAWASKAYWLGAGALVLALAFLLLRRRRPQVGQVV</sequence>